<organism evidence="14 15">
    <name type="scientific">Candidatus Bandiella euplotis</name>
    <dbReference type="NCBI Taxonomy" id="1664265"/>
    <lineage>
        <taxon>Bacteria</taxon>
        <taxon>Pseudomonadati</taxon>
        <taxon>Pseudomonadota</taxon>
        <taxon>Alphaproteobacteria</taxon>
        <taxon>Rickettsiales</taxon>
        <taxon>Candidatus Midichloriaceae</taxon>
        <taxon>Candidatus Bandiella</taxon>
    </lineage>
</organism>
<dbReference type="Pfam" id="PF01131">
    <property type="entry name" value="Topoisom_bac"/>
    <property type="match status" value="1"/>
</dbReference>
<keyword evidence="5" id="KW-0862">Zinc</keyword>
<dbReference type="SUPFAM" id="SSF56712">
    <property type="entry name" value="Prokaryotic type I DNA topoisomerase"/>
    <property type="match status" value="1"/>
</dbReference>
<comment type="subunit">
    <text evidence="10">Monomer.</text>
</comment>
<feature type="domain" description="Toprim" evidence="12">
    <location>
        <begin position="1"/>
        <end position="116"/>
    </location>
</feature>
<dbReference type="PANTHER" id="PTHR42785:SF1">
    <property type="entry name" value="DNA TOPOISOMERASE"/>
    <property type="match status" value="1"/>
</dbReference>
<evidence type="ECO:0000256" key="10">
    <source>
        <dbReference type="HAMAP-Rule" id="MF_00952"/>
    </source>
</evidence>
<dbReference type="InterPro" id="IPR013498">
    <property type="entry name" value="Topo_IA_Znf"/>
</dbReference>
<dbReference type="SMART" id="SM00437">
    <property type="entry name" value="TOP1Ac"/>
    <property type="match status" value="1"/>
</dbReference>
<feature type="site" description="Interaction with DNA" evidence="10">
    <location>
        <position position="146"/>
    </location>
</feature>
<evidence type="ECO:0000256" key="8">
    <source>
        <dbReference type="ARBA" id="ARBA00023125"/>
    </source>
</evidence>
<evidence type="ECO:0000256" key="7">
    <source>
        <dbReference type="ARBA" id="ARBA00023029"/>
    </source>
</evidence>
<feature type="site" description="Interaction with DNA" evidence="10">
    <location>
        <position position="142"/>
    </location>
</feature>
<dbReference type="Pfam" id="PF01751">
    <property type="entry name" value="Toprim"/>
    <property type="match status" value="1"/>
</dbReference>
<dbReference type="SMART" id="SM00436">
    <property type="entry name" value="TOP1Bc"/>
    <property type="match status" value="1"/>
</dbReference>
<dbReference type="InterPro" id="IPR005733">
    <property type="entry name" value="TopoI_bac-type"/>
</dbReference>
<dbReference type="InterPro" id="IPR034149">
    <property type="entry name" value="TOPRIM_TopoI"/>
</dbReference>
<dbReference type="InterPro" id="IPR006171">
    <property type="entry name" value="TOPRIM_dom"/>
</dbReference>
<comment type="function">
    <text evidence="10">Releases the supercoiling and torsional tension of DNA, which is introduced during the DNA replication and transcription, by transiently cleaving and rejoining one strand of the DNA duplex. Introduces a single-strand break via transesterification at a target site in duplex DNA. The scissile phosphodiester is attacked by the catalytic tyrosine of the enzyme, resulting in the formation of a DNA-(5'-phosphotyrosyl)-enzyme intermediate and the expulsion of a 3'-OH DNA strand. The free DNA strand then undergoes passage around the unbroken strand, thus removing DNA supercoils. Finally, in the religation step, the DNA 3'-OH attacks the covalent intermediate to expel the active-site tyrosine and restore the DNA phosphodiester backbone.</text>
</comment>
<evidence type="ECO:0000259" key="12">
    <source>
        <dbReference type="PROSITE" id="PS50880"/>
    </source>
</evidence>
<dbReference type="Pfam" id="PF01396">
    <property type="entry name" value="Zn_ribbon_Top1"/>
    <property type="match status" value="1"/>
</dbReference>
<dbReference type="InterPro" id="IPR013826">
    <property type="entry name" value="Topo_IA_cen_sub3"/>
</dbReference>
<dbReference type="PROSITE" id="PS52039">
    <property type="entry name" value="TOPO_IA_2"/>
    <property type="match status" value="1"/>
</dbReference>
<feature type="site" description="Interaction with DNA" evidence="10">
    <location>
        <position position="306"/>
    </location>
</feature>
<dbReference type="Gene3D" id="3.30.65.10">
    <property type="entry name" value="Bacterial Topoisomerase I, domain 1"/>
    <property type="match status" value="1"/>
</dbReference>
<evidence type="ECO:0000256" key="5">
    <source>
        <dbReference type="ARBA" id="ARBA00022833"/>
    </source>
</evidence>
<feature type="site" description="Interaction with DNA" evidence="10">
    <location>
        <position position="158"/>
    </location>
</feature>
<keyword evidence="9 10" id="KW-0413">Isomerase</keyword>
<dbReference type="EC" id="5.6.2.1" evidence="10"/>
<comment type="similarity">
    <text evidence="2 10">Belongs to the type IA topoisomerase family.</text>
</comment>
<sequence length="794" mass="89805">MKLLIVESPAKAKTLEKYLGKDFKVISSYGHVRTLPSEIGAVDTDNNFKMKYQILDRAKDKVKILSENFKKADAIFLATDPDREGEAISWHVLEVMKDSKSLKQGVPVNRIVFHEITKNAVLKAISNPRGLDEHLIEAQKARQALDYLVGFTLSPVLWRKMPGSRSAGRVQSVALKLLCERENEIDKFIEKEYWSINSIFFNTKKETIDSQLIVYQGEKLEKFSIINEKKAQEVVRNVRDLDYSVSSIKKKEIRKNPTAPFITSTLIQEASRKLNFSAKKTMQIAQKLYEGIQIKGELTGLITYIRTDSVTVSQEALKEIIKYIKQVYGADYLPSAPIVYKSKVKNAQEAHEAIRPTGFEHAPDKLKSFLEDDQFKLYELIWKRTVASQMASARLESVSVEISSVDAKNIFKATGSTLIFDGFYKVYREGADSNEENEDENKIPKLSEGEMLKIQKITPNQHFTQPPPRYTEASLVKRMEELGIGRPSTYPIILSILVDREYAKIVQKRFFPEARGRLVDAFLNKFFHAYIDYDFTANLEDSLDEIASGEKDWKSVLSNFWVLFKATSDQVMEIKNADVANEVEALLLNYIFKSDGSKDLATLRQCPKCKDGQLGLKTGKFGAFIGCSNYPECNNKRALFGDETSDVPENNDKVIGVDSATQKEILLKKGPYGFYVEKEEGGKAKRASLPSSISPENVSLDLAISLLGLPKVLGQHPIIEQDIFVKIGRYGPYLECNKQFFALKYIDRVNISLEDAIRFIDEYKPKAPRASKASAAPKSKKTSPVKAKKRKTNN</sequence>
<keyword evidence="8 10" id="KW-0238">DNA-binding</keyword>
<reference evidence="14 15" key="1">
    <citation type="submission" date="2022-11" db="EMBL/GenBank/DDBJ databases">
        <title>Host association and intracellularity evolved multiple times independently in the Rickettsiales.</title>
        <authorList>
            <person name="Castelli M."/>
            <person name="Nardi T."/>
            <person name="Gammuto L."/>
            <person name="Bellinzona G."/>
            <person name="Sabaneyeva E."/>
            <person name="Potekhin A."/>
            <person name="Serra V."/>
            <person name="Petroni G."/>
            <person name="Sassera D."/>
        </authorList>
    </citation>
    <scope>NUCLEOTIDE SEQUENCE [LARGE SCALE GENOMIC DNA]</scope>
    <source>
        <strain evidence="14 15">NDG2</strain>
    </source>
</reference>
<evidence type="ECO:0000313" key="14">
    <source>
        <dbReference type="EMBL" id="WPX95965.1"/>
    </source>
</evidence>
<dbReference type="InterPro" id="IPR003601">
    <property type="entry name" value="Topo_IA_2"/>
</dbReference>
<dbReference type="RefSeq" id="WP_323732936.1">
    <property type="nucleotide sequence ID" value="NZ_CP110820.1"/>
</dbReference>
<evidence type="ECO:0000259" key="13">
    <source>
        <dbReference type="PROSITE" id="PS52039"/>
    </source>
</evidence>
<dbReference type="CDD" id="cd00186">
    <property type="entry name" value="TOP1Ac"/>
    <property type="match status" value="1"/>
</dbReference>
<dbReference type="Gene3D" id="1.10.290.10">
    <property type="entry name" value="Topoisomerase I, domain 4"/>
    <property type="match status" value="1"/>
</dbReference>
<keyword evidence="3" id="KW-0479">Metal-binding</keyword>
<keyword evidence="15" id="KW-1185">Reference proteome</keyword>
<dbReference type="Pfam" id="PF13368">
    <property type="entry name" value="Toprim_C_rpt"/>
    <property type="match status" value="2"/>
</dbReference>
<protein>
    <recommendedName>
        <fullName evidence="10">DNA topoisomerase 1</fullName>
        <ecNumber evidence="10">5.6.2.1</ecNumber>
    </recommendedName>
    <alternativeName>
        <fullName evidence="10">DNA topoisomerase I</fullName>
    </alternativeName>
</protein>
<feature type="compositionally biased region" description="Low complexity" evidence="11">
    <location>
        <begin position="768"/>
        <end position="777"/>
    </location>
</feature>
<name>A0ABZ0UIQ4_9RICK</name>
<dbReference type="NCBIfam" id="TIGR01051">
    <property type="entry name" value="topA_bact"/>
    <property type="match status" value="1"/>
</dbReference>
<keyword evidence="6" id="KW-0460">Magnesium</keyword>
<evidence type="ECO:0000256" key="9">
    <source>
        <dbReference type="ARBA" id="ARBA00023235"/>
    </source>
</evidence>
<evidence type="ECO:0000256" key="3">
    <source>
        <dbReference type="ARBA" id="ARBA00022723"/>
    </source>
</evidence>
<keyword evidence="4" id="KW-0863">Zinc-finger</keyword>
<accession>A0ABZ0UIQ4</accession>
<evidence type="ECO:0000313" key="15">
    <source>
        <dbReference type="Proteomes" id="UP001327219"/>
    </source>
</evidence>
<dbReference type="InterPro" id="IPR003602">
    <property type="entry name" value="Topo_IA_DNA-bd_dom"/>
</dbReference>
<evidence type="ECO:0000256" key="11">
    <source>
        <dbReference type="SAM" id="MobiDB-lite"/>
    </source>
</evidence>
<dbReference type="PRINTS" id="PR00417">
    <property type="entry name" value="PRTPISMRASEI"/>
</dbReference>
<dbReference type="InterPro" id="IPR000380">
    <property type="entry name" value="Topo_IA"/>
</dbReference>
<dbReference type="InterPro" id="IPR013824">
    <property type="entry name" value="Topo_IA_cen_sub1"/>
</dbReference>
<feature type="compositionally biased region" description="Basic residues" evidence="11">
    <location>
        <begin position="778"/>
        <end position="794"/>
    </location>
</feature>
<dbReference type="SMART" id="SM00493">
    <property type="entry name" value="TOPRIM"/>
    <property type="match status" value="1"/>
</dbReference>
<keyword evidence="7 10" id="KW-0799">Topoisomerase</keyword>
<feature type="region of interest" description="Disordered" evidence="11">
    <location>
        <begin position="766"/>
        <end position="794"/>
    </location>
</feature>
<comment type="caution">
    <text evidence="10">Lacks conserved residue(s) required for the propagation of feature annotation.</text>
</comment>
<dbReference type="InterPro" id="IPR023405">
    <property type="entry name" value="Topo_IA_core_domain"/>
</dbReference>
<feature type="domain" description="Topo IA-type catalytic" evidence="13">
    <location>
        <begin position="132"/>
        <end position="568"/>
    </location>
</feature>
<dbReference type="InterPro" id="IPR013497">
    <property type="entry name" value="Topo_IA_cen"/>
</dbReference>
<dbReference type="InterPro" id="IPR013825">
    <property type="entry name" value="Topo_IA_cen_sub2"/>
</dbReference>
<dbReference type="InterPro" id="IPR023406">
    <property type="entry name" value="Topo_IA_AS"/>
</dbReference>
<proteinExistence type="inferred from homology"/>
<dbReference type="InterPro" id="IPR028612">
    <property type="entry name" value="Topoisom_1_IA"/>
</dbReference>
<feature type="region of interest" description="Interaction with DNA" evidence="10">
    <location>
        <begin position="166"/>
        <end position="171"/>
    </location>
</feature>
<dbReference type="Gene3D" id="1.10.460.10">
    <property type="entry name" value="Topoisomerase I, domain 2"/>
    <property type="match status" value="1"/>
</dbReference>
<feature type="site" description="Interaction with DNA" evidence="10">
    <location>
        <position position="31"/>
    </location>
</feature>
<dbReference type="PROSITE" id="PS50880">
    <property type="entry name" value="TOPRIM"/>
    <property type="match status" value="1"/>
</dbReference>
<dbReference type="EMBL" id="CP110820">
    <property type="protein sequence ID" value="WPX95965.1"/>
    <property type="molecule type" value="Genomic_DNA"/>
</dbReference>
<dbReference type="HAMAP" id="MF_00952">
    <property type="entry name" value="Topoisom_1_prok"/>
    <property type="match status" value="1"/>
</dbReference>
<dbReference type="PROSITE" id="PS00396">
    <property type="entry name" value="TOPO_IA_1"/>
    <property type="match status" value="1"/>
</dbReference>
<dbReference type="InterPro" id="IPR025589">
    <property type="entry name" value="Toprim_C_rpt"/>
</dbReference>
<dbReference type="Proteomes" id="UP001327219">
    <property type="component" value="Chromosome"/>
</dbReference>
<feature type="site" description="Interaction with DNA" evidence="10">
    <location>
        <position position="500"/>
    </location>
</feature>
<dbReference type="Gene3D" id="2.70.20.10">
    <property type="entry name" value="Topoisomerase I, domain 3"/>
    <property type="match status" value="1"/>
</dbReference>
<gene>
    <name evidence="10" type="primary">topA</name>
    <name evidence="14" type="ORF">Bandiella_00066</name>
</gene>
<dbReference type="PANTHER" id="PTHR42785">
    <property type="entry name" value="DNA TOPOISOMERASE, TYPE IA, CORE"/>
    <property type="match status" value="1"/>
</dbReference>
<comment type="catalytic activity">
    <reaction evidence="1 10">
        <text>ATP-independent breakage of single-stranded DNA, followed by passage and rejoining.</text>
        <dbReference type="EC" id="5.6.2.1"/>
    </reaction>
</comment>
<feature type="active site" description="O-(5'-phospho-DNA)-tyrosine intermediate" evidence="10">
    <location>
        <position position="304"/>
    </location>
</feature>
<dbReference type="SUPFAM" id="SSF57783">
    <property type="entry name" value="Zinc beta-ribbon"/>
    <property type="match status" value="1"/>
</dbReference>
<dbReference type="Gene3D" id="3.40.50.140">
    <property type="match status" value="1"/>
</dbReference>
<evidence type="ECO:0000256" key="4">
    <source>
        <dbReference type="ARBA" id="ARBA00022771"/>
    </source>
</evidence>
<dbReference type="CDD" id="cd03363">
    <property type="entry name" value="TOPRIM_TopoIA_TopoI"/>
    <property type="match status" value="1"/>
</dbReference>
<evidence type="ECO:0000256" key="1">
    <source>
        <dbReference type="ARBA" id="ARBA00000213"/>
    </source>
</evidence>
<evidence type="ECO:0000256" key="2">
    <source>
        <dbReference type="ARBA" id="ARBA00009446"/>
    </source>
</evidence>
<evidence type="ECO:0000256" key="6">
    <source>
        <dbReference type="ARBA" id="ARBA00022842"/>
    </source>
</evidence>